<proteinExistence type="predicted"/>
<dbReference type="PANTHER" id="PTHR34472:SF1">
    <property type="entry name" value="SULFUR CARRIER PROTEIN THIS"/>
    <property type="match status" value="1"/>
</dbReference>
<evidence type="ECO:0000313" key="1">
    <source>
        <dbReference type="EMBL" id="MFB9137296.1"/>
    </source>
</evidence>
<dbReference type="RefSeq" id="WP_390196646.1">
    <property type="nucleotide sequence ID" value="NZ_JBHMEP010000011.1"/>
</dbReference>
<keyword evidence="2" id="KW-1185">Reference proteome</keyword>
<protein>
    <submittedName>
        <fullName evidence="1">Sulfur carrier protein ThiS</fullName>
    </submittedName>
</protein>
<dbReference type="SUPFAM" id="SSF54285">
    <property type="entry name" value="MoaD/ThiS"/>
    <property type="match status" value="1"/>
</dbReference>
<evidence type="ECO:0000313" key="2">
    <source>
        <dbReference type="Proteomes" id="UP001589645"/>
    </source>
</evidence>
<dbReference type="InterPro" id="IPR016155">
    <property type="entry name" value="Mopterin_synth/thiamin_S_b"/>
</dbReference>
<dbReference type="InterPro" id="IPR012675">
    <property type="entry name" value="Beta-grasp_dom_sf"/>
</dbReference>
<dbReference type="EMBL" id="JBHMEP010000011">
    <property type="protein sequence ID" value="MFB9137296.1"/>
    <property type="molecule type" value="Genomic_DNA"/>
</dbReference>
<dbReference type="Proteomes" id="UP001589645">
    <property type="component" value="Unassembled WGS sequence"/>
</dbReference>
<reference evidence="1 2" key="1">
    <citation type="submission" date="2024-09" db="EMBL/GenBank/DDBJ databases">
        <authorList>
            <person name="Sun Q."/>
            <person name="Mori K."/>
        </authorList>
    </citation>
    <scope>NUCLEOTIDE SEQUENCE [LARGE SCALE GENOMIC DNA]</scope>
    <source>
        <strain evidence="1 2">CECT 8064</strain>
    </source>
</reference>
<dbReference type="Gene3D" id="3.10.20.30">
    <property type="match status" value="1"/>
</dbReference>
<gene>
    <name evidence="1" type="primary">thiS</name>
    <name evidence="1" type="ORF">ACFFUV_20235</name>
</gene>
<comment type="caution">
    <text evidence="1">The sequence shown here is derived from an EMBL/GenBank/DDBJ whole genome shotgun (WGS) entry which is preliminary data.</text>
</comment>
<sequence>MTVTPNRVFLNGETVVLQRFGTLTDLLAKQAITTESGYVIAVNNTIVPNNQWSELVLQDGDHISLFQAIAGG</sequence>
<accession>A0ABV5HSQ3</accession>
<dbReference type="PANTHER" id="PTHR34472">
    <property type="entry name" value="SULFUR CARRIER PROTEIN THIS"/>
    <property type="match status" value="1"/>
</dbReference>
<dbReference type="InterPro" id="IPR010035">
    <property type="entry name" value="Thi_S"/>
</dbReference>
<dbReference type="InterPro" id="IPR003749">
    <property type="entry name" value="ThiS/MoaD-like"/>
</dbReference>
<dbReference type="CDD" id="cd00565">
    <property type="entry name" value="Ubl_ThiS"/>
    <property type="match status" value="1"/>
</dbReference>
<dbReference type="NCBIfam" id="TIGR01683">
    <property type="entry name" value="thiS"/>
    <property type="match status" value="1"/>
</dbReference>
<organism evidence="1 2">
    <name type="scientific">Vibrio olivae</name>
    <dbReference type="NCBI Taxonomy" id="1243002"/>
    <lineage>
        <taxon>Bacteria</taxon>
        <taxon>Pseudomonadati</taxon>
        <taxon>Pseudomonadota</taxon>
        <taxon>Gammaproteobacteria</taxon>
        <taxon>Vibrionales</taxon>
        <taxon>Vibrionaceae</taxon>
        <taxon>Vibrio</taxon>
    </lineage>
</organism>
<dbReference type="Pfam" id="PF02597">
    <property type="entry name" value="ThiS"/>
    <property type="match status" value="1"/>
</dbReference>
<name>A0ABV5HSQ3_9VIBR</name>